<dbReference type="GO" id="GO:0006313">
    <property type="term" value="P:DNA transposition"/>
    <property type="evidence" value="ECO:0007669"/>
    <property type="project" value="InterPro"/>
</dbReference>
<dbReference type="InterPro" id="IPR036515">
    <property type="entry name" value="Transposase_17_sf"/>
</dbReference>
<dbReference type="NCBIfam" id="NF047646">
    <property type="entry name" value="REP_Tyr_transpos"/>
    <property type="match status" value="1"/>
</dbReference>
<gene>
    <name evidence="2" type="ORF">BECKLPF1236A_GA0070988_101229</name>
</gene>
<name>A0A450WDY3_9GAMM</name>
<evidence type="ECO:0000313" key="2">
    <source>
        <dbReference type="EMBL" id="VFK15253.1"/>
    </source>
</evidence>
<protein>
    <recommendedName>
        <fullName evidence="1">Transposase IS200-like domain-containing protein</fullName>
    </recommendedName>
</protein>
<dbReference type="GO" id="GO:0043565">
    <property type="term" value="F:sequence-specific DNA binding"/>
    <property type="evidence" value="ECO:0007669"/>
    <property type="project" value="TreeGrafter"/>
</dbReference>
<reference evidence="2" key="1">
    <citation type="submission" date="2019-02" db="EMBL/GenBank/DDBJ databases">
        <authorList>
            <person name="Gruber-Vodicka R. H."/>
            <person name="Seah K. B. B."/>
        </authorList>
    </citation>
    <scope>NUCLEOTIDE SEQUENCE</scope>
    <source>
        <strain evidence="2">BECK_S312</strain>
    </source>
</reference>
<dbReference type="SUPFAM" id="SSF143422">
    <property type="entry name" value="Transposase IS200-like"/>
    <property type="match status" value="1"/>
</dbReference>
<feature type="domain" description="Transposase IS200-like" evidence="1">
    <location>
        <begin position="9"/>
        <end position="109"/>
    </location>
</feature>
<accession>A0A450WDY3</accession>
<dbReference type="GO" id="GO:0004803">
    <property type="term" value="F:transposase activity"/>
    <property type="evidence" value="ECO:0007669"/>
    <property type="project" value="InterPro"/>
</dbReference>
<organism evidence="2">
    <name type="scientific">Candidatus Kentrum sp. LPFa</name>
    <dbReference type="NCBI Taxonomy" id="2126335"/>
    <lineage>
        <taxon>Bacteria</taxon>
        <taxon>Pseudomonadati</taxon>
        <taxon>Pseudomonadota</taxon>
        <taxon>Gammaproteobacteria</taxon>
        <taxon>Candidatus Kentrum</taxon>
    </lineage>
</organism>
<dbReference type="InterPro" id="IPR002686">
    <property type="entry name" value="Transposase_17"/>
</dbReference>
<dbReference type="AlphaFoldDB" id="A0A450WDY3"/>
<dbReference type="Gene3D" id="3.30.70.1290">
    <property type="entry name" value="Transposase IS200-like"/>
    <property type="match status" value="1"/>
</dbReference>
<dbReference type="SMART" id="SM01321">
    <property type="entry name" value="Y1_Tnp"/>
    <property type="match status" value="1"/>
</dbReference>
<dbReference type="EMBL" id="CAADFM010000122">
    <property type="protein sequence ID" value="VFK15253.1"/>
    <property type="molecule type" value="Genomic_DNA"/>
</dbReference>
<proteinExistence type="predicted"/>
<dbReference type="PANTHER" id="PTHR36966">
    <property type="entry name" value="REP-ASSOCIATED TYROSINE TRANSPOSASE"/>
    <property type="match status" value="1"/>
</dbReference>
<dbReference type="PANTHER" id="PTHR36966:SF1">
    <property type="entry name" value="REP-ASSOCIATED TYROSINE TRANSPOSASE"/>
    <property type="match status" value="1"/>
</dbReference>
<evidence type="ECO:0000259" key="1">
    <source>
        <dbReference type="SMART" id="SM01321"/>
    </source>
</evidence>
<dbReference type="InterPro" id="IPR052715">
    <property type="entry name" value="RAYT_transposase"/>
</dbReference>
<sequence length="111" mass="13242">MSYYRRAYVPGGSYFFTVVTWERRRLLIRHIHRLRGAFRKERKARPFEIDAIVIFPVHFTCIWQLPPDDADYSTRWKRIKQEFSSGYPSRSESSRRKTALATPFLGACNPR</sequence>